<evidence type="ECO:0000313" key="1">
    <source>
        <dbReference type="EMBL" id="TLX22643.1"/>
    </source>
</evidence>
<reference evidence="1 2" key="1">
    <citation type="submission" date="2019-04" db="EMBL/GenBank/DDBJ databases">
        <authorList>
            <person name="Grouzdev D.S."/>
            <person name="Nazina T.N."/>
        </authorList>
    </citation>
    <scope>NUCLEOTIDE SEQUENCE [LARGE SCALE GENOMIC DNA]</scope>
    <source>
        <strain evidence="1 2">SHC 3-19</strain>
    </source>
</reference>
<dbReference type="STRING" id="1123377.GCA_000423885_00808"/>
<keyword evidence="2" id="KW-1185">Reference proteome</keyword>
<dbReference type="Gene3D" id="2.40.30.100">
    <property type="entry name" value="AF2212/PG0164-like"/>
    <property type="match status" value="1"/>
</dbReference>
<dbReference type="EMBL" id="SROY01000001">
    <property type="protein sequence ID" value="TLX22643.1"/>
    <property type="molecule type" value="Genomic_DNA"/>
</dbReference>
<dbReference type="InterPro" id="IPR015018">
    <property type="entry name" value="DUF1905"/>
</dbReference>
<protein>
    <submittedName>
        <fullName evidence="1">DUF1905 domain-containing protein</fullName>
    </submittedName>
</protein>
<sequence>MAAPGFAIRCKATLLRPASPRNASWRFLRLPQAASDRLPSRGMVAVDGTLEGHAFTATLEPDGEGGHWLKLPRALHEAVGVAVGDSVALSLAPAEKEPEPRLPADLRSALADAPEALAQWKTLTTAARRDFIQWLGTAKQAETRDRRIGNACDMLAAGKRRICCFDRSGIYGKGMAAPQAAEA</sequence>
<gene>
    <name evidence="1" type="ORF">E5S66_01025</name>
</gene>
<dbReference type="AlphaFoldDB" id="A0A5R9PI22"/>
<accession>A0A5R9PI22</accession>
<dbReference type="Proteomes" id="UP000308508">
    <property type="component" value="Unassembled WGS sequence"/>
</dbReference>
<organism evidence="1 2">
    <name type="scientific">Thermomonas fusca</name>
    <dbReference type="NCBI Taxonomy" id="215690"/>
    <lineage>
        <taxon>Bacteria</taxon>
        <taxon>Pseudomonadati</taxon>
        <taxon>Pseudomonadota</taxon>
        <taxon>Gammaproteobacteria</taxon>
        <taxon>Lysobacterales</taxon>
        <taxon>Lysobacteraceae</taxon>
        <taxon>Thermomonas</taxon>
    </lineage>
</organism>
<name>A0A5R9PI22_9GAMM</name>
<dbReference type="SUPFAM" id="SSF141694">
    <property type="entry name" value="AF2212/PG0164-like"/>
    <property type="match status" value="1"/>
</dbReference>
<comment type="caution">
    <text evidence="1">The sequence shown here is derived from an EMBL/GenBank/DDBJ whole genome shotgun (WGS) entry which is preliminary data.</text>
</comment>
<dbReference type="RefSeq" id="WP_138346757.1">
    <property type="nucleotide sequence ID" value="NZ_SROY01000001.1"/>
</dbReference>
<dbReference type="Pfam" id="PF13376">
    <property type="entry name" value="OmdA"/>
    <property type="match status" value="1"/>
</dbReference>
<proteinExistence type="predicted"/>
<evidence type="ECO:0000313" key="2">
    <source>
        <dbReference type="Proteomes" id="UP000308508"/>
    </source>
</evidence>
<dbReference type="Pfam" id="PF08922">
    <property type="entry name" value="DUF1905"/>
    <property type="match status" value="1"/>
</dbReference>
<dbReference type="InterPro" id="IPR037079">
    <property type="entry name" value="AF2212/PG0164-like_sf"/>
</dbReference>